<comment type="caution">
    <text evidence="2">The sequence shown here is derived from an EMBL/GenBank/DDBJ whole genome shotgun (WGS) entry which is preliminary data.</text>
</comment>
<evidence type="ECO:0000313" key="2">
    <source>
        <dbReference type="EMBL" id="GIC72250.1"/>
    </source>
</evidence>
<dbReference type="InterPro" id="IPR001584">
    <property type="entry name" value="Integrase_cat-core"/>
</dbReference>
<evidence type="ECO:0000313" key="3">
    <source>
        <dbReference type="Proteomes" id="UP000653631"/>
    </source>
</evidence>
<organism evidence="2 3">
    <name type="scientific">Limosilactobacillus fermentum</name>
    <name type="common">Lactobacillus fermentum</name>
    <dbReference type="NCBI Taxonomy" id="1613"/>
    <lineage>
        <taxon>Bacteria</taxon>
        <taxon>Bacillati</taxon>
        <taxon>Bacillota</taxon>
        <taxon>Bacilli</taxon>
        <taxon>Lactobacillales</taxon>
        <taxon>Lactobacillaceae</taxon>
        <taxon>Limosilactobacillus</taxon>
    </lineage>
</organism>
<dbReference type="PROSITE" id="PS50994">
    <property type="entry name" value="INTEGRASE"/>
    <property type="match status" value="1"/>
</dbReference>
<dbReference type="NCBIfam" id="NF033563">
    <property type="entry name" value="transpos_IS30"/>
    <property type="match status" value="1"/>
</dbReference>
<proteinExistence type="predicted"/>
<protein>
    <recommendedName>
        <fullName evidence="1">Integrase catalytic domain-containing protein</fullName>
    </recommendedName>
</protein>
<name>A0ABD0AM52_LIMFE</name>
<dbReference type="EMBL" id="BOLH01000012">
    <property type="protein sequence ID" value="GIC72250.1"/>
    <property type="molecule type" value="Genomic_DNA"/>
</dbReference>
<dbReference type="Proteomes" id="UP000653631">
    <property type="component" value="Unassembled WGS sequence"/>
</dbReference>
<dbReference type="Gene3D" id="3.30.420.10">
    <property type="entry name" value="Ribonuclease H-like superfamily/Ribonuclease H"/>
    <property type="match status" value="1"/>
</dbReference>
<evidence type="ECO:0000259" key="1">
    <source>
        <dbReference type="PROSITE" id="PS50994"/>
    </source>
</evidence>
<dbReference type="PANTHER" id="PTHR10948:SF23">
    <property type="entry name" value="TRANSPOSASE INSI FOR INSERTION SEQUENCE ELEMENT IS30A-RELATED"/>
    <property type="match status" value="1"/>
</dbReference>
<dbReference type="InterPro" id="IPR036397">
    <property type="entry name" value="RNaseH_sf"/>
</dbReference>
<dbReference type="AlphaFoldDB" id="A0ABD0AM52"/>
<sequence>MDTVVGKRNGRESVILSLIERKTRCQLLRLIDGRDSDSVEFALREIKLEWGDCLRTITADNGPEFSTLNKAFEDTDTDIFYAHSYTSTSCDRGSNEAHNRMIRRDYPKGESLDDVSPSQVLATQDHLNGLPRRKLDYRSPQECFETEVRRTRRSAQHVS</sequence>
<reference evidence="2 3" key="1">
    <citation type="submission" date="2021-01" db="EMBL/GenBank/DDBJ databases">
        <title>Development of a method for detection of lactic acid bacteria that cause putrefactive shochu mash.</title>
        <authorList>
            <person name="Takashita H."/>
            <person name="Fujihara E."/>
            <person name="Takayama K."/>
            <person name="Yamamoto H."/>
            <person name="Mizutani M."/>
            <person name="Kajiwara Y."/>
        </authorList>
    </citation>
    <scope>NUCLEOTIDE SEQUENCE [LARGE SCALE GENOMIC DNA]</scope>
    <source>
        <strain evidence="2 3">01-B1</strain>
    </source>
</reference>
<gene>
    <name evidence="2" type="ORF">LF01B1_12650</name>
</gene>
<dbReference type="InterPro" id="IPR012337">
    <property type="entry name" value="RNaseH-like_sf"/>
</dbReference>
<dbReference type="InterPro" id="IPR051917">
    <property type="entry name" value="Transposase-Integrase"/>
</dbReference>
<feature type="domain" description="Integrase catalytic" evidence="1">
    <location>
        <begin position="1"/>
        <end position="148"/>
    </location>
</feature>
<dbReference type="SUPFAM" id="SSF53098">
    <property type="entry name" value="Ribonuclease H-like"/>
    <property type="match status" value="1"/>
</dbReference>
<accession>A0ABD0AM52</accession>
<dbReference type="PANTHER" id="PTHR10948">
    <property type="entry name" value="TRANSPOSASE"/>
    <property type="match status" value="1"/>
</dbReference>
<dbReference type="InterPro" id="IPR053392">
    <property type="entry name" value="Transposase_IS30-like"/>
</dbReference>